<gene>
    <name evidence="1" type="ORF">RxyAA322_10920</name>
</gene>
<dbReference type="Proteomes" id="UP000318065">
    <property type="component" value="Chromosome"/>
</dbReference>
<dbReference type="EMBL" id="AP019791">
    <property type="protein sequence ID" value="BBL79238.1"/>
    <property type="molecule type" value="Genomic_DNA"/>
</dbReference>
<proteinExistence type="predicted"/>
<evidence type="ECO:0008006" key="3">
    <source>
        <dbReference type="Google" id="ProtNLM"/>
    </source>
</evidence>
<sequence length="67" mass="7783">MPEYMVFARNLYDDPLEQRGTLEAPGAEEARRLALERFGREWLEMVLIPADEVEWAIREESGTEVEA</sequence>
<keyword evidence="2" id="KW-1185">Reference proteome</keyword>
<dbReference type="AlphaFoldDB" id="A0A510HH65"/>
<evidence type="ECO:0000313" key="2">
    <source>
        <dbReference type="Proteomes" id="UP000318065"/>
    </source>
</evidence>
<protein>
    <recommendedName>
        <fullName evidence="3">Phenylacetic acid degradation B</fullName>
    </recommendedName>
</protein>
<accession>A0A510HH65</accession>
<dbReference type="Gene3D" id="3.10.20.520">
    <property type="entry name" value="Phenylacetic acid degradation B"/>
    <property type="match status" value="1"/>
</dbReference>
<dbReference type="InterPro" id="IPR038693">
    <property type="entry name" value="PaaB_sf"/>
</dbReference>
<reference evidence="1" key="1">
    <citation type="journal article" date="2019" name="Microbiol. Resour. Announc.">
        <title>Complete Genome Sequence of Rubrobacter xylanophilus Strain AA3-22, Isolated from Arima Onsen in Japan.</title>
        <authorList>
            <person name="Tomariguchi N."/>
            <person name="Miyazaki K."/>
        </authorList>
    </citation>
    <scope>NUCLEOTIDE SEQUENCE [LARGE SCALE GENOMIC DNA]</scope>
    <source>
        <strain evidence="1">AA3-22</strain>
    </source>
</reference>
<organism evidence="1 2">
    <name type="scientific">Rubrobacter xylanophilus</name>
    <dbReference type="NCBI Taxonomy" id="49319"/>
    <lineage>
        <taxon>Bacteria</taxon>
        <taxon>Bacillati</taxon>
        <taxon>Actinomycetota</taxon>
        <taxon>Rubrobacteria</taxon>
        <taxon>Rubrobacterales</taxon>
        <taxon>Rubrobacteraceae</taxon>
        <taxon>Rubrobacter</taxon>
    </lineage>
</organism>
<evidence type="ECO:0000313" key="1">
    <source>
        <dbReference type="EMBL" id="BBL79238.1"/>
    </source>
</evidence>
<name>A0A510HH65_9ACTN</name>